<keyword evidence="3" id="KW-1133">Transmembrane helix</keyword>
<dbReference type="NCBIfam" id="TIGR02532">
    <property type="entry name" value="IV_pilin_GFxxxE"/>
    <property type="match status" value="1"/>
</dbReference>
<proteinExistence type="predicted"/>
<dbReference type="GO" id="GO:0030420">
    <property type="term" value="P:establishment of competence for transformation"/>
    <property type="evidence" value="ECO:0007669"/>
    <property type="project" value="UniProtKB-KW"/>
</dbReference>
<comment type="caution">
    <text evidence="4">The sequence shown here is derived from an EMBL/GenBank/DDBJ whole genome shotgun (WGS) entry which is preliminary data.</text>
</comment>
<keyword evidence="2" id="KW-0178">Competence</keyword>
<dbReference type="EMBL" id="JAGYPN010000002">
    <property type="protein sequence ID" value="MBS4223633.1"/>
    <property type="molecule type" value="Genomic_DNA"/>
</dbReference>
<dbReference type="PROSITE" id="PS00409">
    <property type="entry name" value="PROKAR_NTER_METHYL"/>
    <property type="match status" value="1"/>
</dbReference>
<organism evidence="4 5">
    <name type="scientific">Lederbergia citrea</name>
    <dbReference type="NCBI Taxonomy" id="2833581"/>
    <lineage>
        <taxon>Bacteria</taxon>
        <taxon>Bacillati</taxon>
        <taxon>Bacillota</taxon>
        <taxon>Bacilli</taxon>
        <taxon>Bacillales</taxon>
        <taxon>Bacillaceae</taxon>
        <taxon>Lederbergia</taxon>
    </lineage>
</organism>
<evidence type="ECO:0000256" key="2">
    <source>
        <dbReference type="ARBA" id="ARBA00023287"/>
    </source>
</evidence>
<sequence length="148" mass="16674">MEGRKMIDYLKNNRGVTLLEVLLVLAILSMVLVLISNVQILGQKQFVSQSQKIDHQANVRLAAKMITKEIRKAEAKNVTVKDNVLTIGPDNYKHSGTAIEKNGIPVIDHISEFKVNQQLLDQVSLIITSIQDRHGKKESISTTIYLRR</sequence>
<feature type="transmembrane region" description="Helical" evidence="3">
    <location>
        <begin position="21"/>
        <end position="42"/>
    </location>
</feature>
<name>A0A942Z3J3_9BACI</name>
<keyword evidence="5" id="KW-1185">Reference proteome</keyword>
<dbReference type="InterPro" id="IPR012902">
    <property type="entry name" value="N_methyl_site"/>
</dbReference>
<comment type="subcellular location">
    <subcellularLocation>
        <location evidence="1">Cell surface</location>
    </subcellularLocation>
</comment>
<keyword evidence="3" id="KW-0472">Membrane</keyword>
<evidence type="ECO:0000313" key="5">
    <source>
        <dbReference type="Proteomes" id="UP000676456"/>
    </source>
</evidence>
<accession>A0A942Z3J3</accession>
<evidence type="ECO:0000256" key="3">
    <source>
        <dbReference type="SAM" id="Phobius"/>
    </source>
</evidence>
<dbReference type="RefSeq" id="WP_213098628.1">
    <property type="nucleotide sequence ID" value="NZ_JAGYPH010000002.1"/>
</dbReference>
<evidence type="ECO:0000256" key="1">
    <source>
        <dbReference type="ARBA" id="ARBA00004241"/>
    </source>
</evidence>
<dbReference type="Pfam" id="PF07963">
    <property type="entry name" value="N_methyl"/>
    <property type="match status" value="1"/>
</dbReference>
<dbReference type="Proteomes" id="UP000676456">
    <property type="component" value="Unassembled WGS sequence"/>
</dbReference>
<keyword evidence="3" id="KW-0812">Transmembrane</keyword>
<dbReference type="GO" id="GO:0009986">
    <property type="term" value="C:cell surface"/>
    <property type="evidence" value="ECO:0007669"/>
    <property type="project" value="UniProtKB-SubCell"/>
</dbReference>
<evidence type="ECO:0000313" key="4">
    <source>
        <dbReference type="EMBL" id="MBS4223633.1"/>
    </source>
</evidence>
<reference evidence="4 5" key="1">
    <citation type="submission" date="2021-05" db="EMBL/GenBank/DDBJ databases">
        <title>Novel Bacillus species.</title>
        <authorList>
            <person name="Liu G."/>
        </authorList>
    </citation>
    <scope>NUCLEOTIDE SEQUENCE [LARGE SCALE GENOMIC DNA]</scope>
    <source>
        <strain evidence="4 5">FJAT-49682</strain>
    </source>
</reference>
<protein>
    <submittedName>
        <fullName evidence="4">Prepilin-type N-terminal cleavage/methylation domain-containing protein</fullName>
    </submittedName>
</protein>
<dbReference type="AlphaFoldDB" id="A0A942Z3J3"/>
<gene>
    <name evidence="4" type="ORF">KHA91_12825</name>
</gene>